<keyword evidence="2" id="KW-1185">Reference proteome</keyword>
<gene>
    <name evidence="1" type="ORF">BaRGS_00038997</name>
</gene>
<proteinExistence type="predicted"/>
<evidence type="ECO:0000313" key="2">
    <source>
        <dbReference type="Proteomes" id="UP001519460"/>
    </source>
</evidence>
<organism evidence="1 2">
    <name type="scientific">Batillaria attramentaria</name>
    <dbReference type="NCBI Taxonomy" id="370345"/>
    <lineage>
        <taxon>Eukaryota</taxon>
        <taxon>Metazoa</taxon>
        <taxon>Spiralia</taxon>
        <taxon>Lophotrochozoa</taxon>
        <taxon>Mollusca</taxon>
        <taxon>Gastropoda</taxon>
        <taxon>Caenogastropoda</taxon>
        <taxon>Sorbeoconcha</taxon>
        <taxon>Cerithioidea</taxon>
        <taxon>Batillariidae</taxon>
        <taxon>Batillaria</taxon>
    </lineage>
</organism>
<protein>
    <submittedName>
        <fullName evidence="1">Uncharacterized protein</fullName>
    </submittedName>
</protein>
<name>A0ABD0J4V8_9CAEN</name>
<sequence length="175" mass="18920">MAVVVICDSSPPLSNNPTLIPTGHLLHTASRQRNNSEQLPAVTNTIPPPRHTLTPLTAPLVSLEGDLLTLYTKPSPTQNQKSSGGIFKPRVCDGVAHTSKMHQIHIRCTKAHEEGKIRETSLKPEIPSICRGICLVKECHTLQISRDVTSGLEGDAVSVCEEHAVPVTFNSTPIL</sequence>
<dbReference type="AlphaFoldDB" id="A0ABD0J4V8"/>
<comment type="caution">
    <text evidence="1">The sequence shown here is derived from an EMBL/GenBank/DDBJ whole genome shotgun (WGS) entry which is preliminary data.</text>
</comment>
<accession>A0ABD0J4V8</accession>
<dbReference type="Proteomes" id="UP001519460">
    <property type="component" value="Unassembled WGS sequence"/>
</dbReference>
<dbReference type="EMBL" id="JACVVK020000658">
    <property type="protein sequence ID" value="KAK7459429.1"/>
    <property type="molecule type" value="Genomic_DNA"/>
</dbReference>
<reference evidence="1 2" key="1">
    <citation type="journal article" date="2023" name="Sci. Data">
        <title>Genome assembly of the Korean intertidal mud-creeper Batillaria attramentaria.</title>
        <authorList>
            <person name="Patra A.K."/>
            <person name="Ho P.T."/>
            <person name="Jun S."/>
            <person name="Lee S.J."/>
            <person name="Kim Y."/>
            <person name="Won Y.J."/>
        </authorList>
    </citation>
    <scope>NUCLEOTIDE SEQUENCE [LARGE SCALE GENOMIC DNA]</scope>
    <source>
        <strain evidence="1">Wonlab-2016</strain>
    </source>
</reference>
<evidence type="ECO:0000313" key="1">
    <source>
        <dbReference type="EMBL" id="KAK7459429.1"/>
    </source>
</evidence>